<keyword evidence="2" id="KW-0813">Transport</keyword>
<dbReference type="GO" id="GO:0005886">
    <property type="term" value="C:plasma membrane"/>
    <property type="evidence" value="ECO:0007669"/>
    <property type="project" value="UniProtKB-SubCell"/>
</dbReference>
<feature type="region of interest" description="Disordered" evidence="7">
    <location>
        <begin position="455"/>
        <end position="487"/>
    </location>
</feature>
<protein>
    <submittedName>
        <fullName evidence="9">Di-/tripeptide transporter</fullName>
    </submittedName>
</protein>
<evidence type="ECO:0000313" key="10">
    <source>
        <dbReference type="Proteomes" id="UP000255124"/>
    </source>
</evidence>
<dbReference type="CDD" id="cd17346">
    <property type="entry name" value="MFS_DtpA_like"/>
    <property type="match status" value="1"/>
</dbReference>
<dbReference type="AlphaFoldDB" id="A0A380WS31"/>
<evidence type="ECO:0000256" key="4">
    <source>
        <dbReference type="ARBA" id="ARBA00022692"/>
    </source>
</evidence>
<feature type="transmembrane region" description="Helical" evidence="8">
    <location>
        <begin position="343"/>
        <end position="362"/>
    </location>
</feature>
<evidence type="ECO:0000256" key="3">
    <source>
        <dbReference type="ARBA" id="ARBA00022475"/>
    </source>
</evidence>
<dbReference type="RefSeq" id="WP_115594783.1">
    <property type="nucleotide sequence ID" value="NZ_UFTA01000002.1"/>
</dbReference>
<feature type="transmembrane region" description="Helical" evidence="8">
    <location>
        <begin position="107"/>
        <end position="123"/>
    </location>
</feature>
<feature type="transmembrane region" description="Helical" evidence="8">
    <location>
        <begin position="54"/>
        <end position="75"/>
    </location>
</feature>
<dbReference type="GO" id="GO:0015833">
    <property type="term" value="P:peptide transport"/>
    <property type="evidence" value="ECO:0007669"/>
    <property type="project" value="InterPro"/>
</dbReference>
<dbReference type="Gene3D" id="1.20.1250.20">
    <property type="entry name" value="MFS general substrate transporter like domains"/>
    <property type="match status" value="2"/>
</dbReference>
<feature type="transmembrane region" description="Helical" evidence="8">
    <location>
        <begin position="232"/>
        <end position="252"/>
    </location>
</feature>
<dbReference type="InterPro" id="IPR005279">
    <property type="entry name" value="Dipep/tripep_permease"/>
</dbReference>
<dbReference type="PANTHER" id="PTHR23517">
    <property type="entry name" value="RESISTANCE PROTEIN MDTM, PUTATIVE-RELATED-RELATED"/>
    <property type="match status" value="1"/>
</dbReference>
<feature type="transmembrane region" description="Helical" evidence="8">
    <location>
        <begin position="144"/>
        <end position="165"/>
    </location>
</feature>
<evidence type="ECO:0000256" key="8">
    <source>
        <dbReference type="SAM" id="Phobius"/>
    </source>
</evidence>
<keyword evidence="3" id="KW-1003">Cell membrane</keyword>
<feature type="transmembrane region" description="Helical" evidence="8">
    <location>
        <begin position="171"/>
        <end position="192"/>
    </location>
</feature>
<feature type="transmembrane region" description="Helical" evidence="8">
    <location>
        <begin position="313"/>
        <end position="331"/>
    </location>
</feature>
<organism evidence="9 10">
    <name type="scientific">Anaerococcus octavius</name>
    <dbReference type="NCBI Taxonomy" id="54007"/>
    <lineage>
        <taxon>Bacteria</taxon>
        <taxon>Bacillati</taxon>
        <taxon>Bacillota</taxon>
        <taxon>Tissierellia</taxon>
        <taxon>Tissierellales</taxon>
        <taxon>Peptoniphilaceae</taxon>
        <taxon>Anaerococcus</taxon>
    </lineage>
</organism>
<keyword evidence="6 8" id="KW-0472">Membrane</keyword>
<keyword evidence="5 8" id="KW-1133">Transmembrane helix</keyword>
<feature type="transmembrane region" description="Helical" evidence="8">
    <location>
        <begin position="283"/>
        <end position="301"/>
    </location>
</feature>
<dbReference type="Proteomes" id="UP000255124">
    <property type="component" value="Unassembled WGS sequence"/>
</dbReference>
<proteinExistence type="predicted"/>
<reference evidence="9 10" key="1">
    <citation type="submission" date="2018-06" db="EMBL/GenBank/DDBJ databases">
        <authorList>
            <consortium name="Pathogen Informatics"/>
            <person name="Doyle S."/>
        </authorList>
    </citation>
    <scope>NUCLEOTIDE SEQUENCE [LARGE SCALE GENOMIC DNA]</scope>
    <source>
        <strain evidence="9 10">NCTC9810</strain>
    </source>
</reference>
<keyword evidence="4 8" id="KW-0812">Transmembrane</keyword>
<gene>
    <name evidence="9" type="primary">dtpT</name>
    <name evidence="9" type="ORF">NCTC9810_00075</name>
</gene>
<dbReference type="SUPFAM" id="SSF103473">
    <property type="entry name" value="MFS general substrate transporter"/>
    <property type="match status" value="1"/>
</dbReference>
<sequence length="487" mass="54132">MEKNVSNQKPRGFYAACISFSFERFAFYAAKWLMTVFVAASIMDGGLGLSTGEAARMSANLVAFTYLLPLFGAYISDYLVGARYLIPIGLILMGAGFLAAWKAESASGINVMVILVSLGTGLFKSQNNAIIGRLFTDKSKLDEAYSTQYSFVNIGSFIGTTVIGILAAKHGYRFCFLICAIIVFIDAIWYIANYKNFGNVGKKPFKINENADPDEVKNKEKVPLTKLEKNRIFAIILVSLFSIIFWIFWYLASLPVLFHWAGETAAANWTIGSFEVPTSWFDSLNAILCIILGPVLGSYWTKKANSPKGDFNMFQKTALGIFLLGLSYIVFGTAEVVRGNGQASLIWIIIFGIFLTLGEMVFSPLGNSFIAKYAPSQLITTMMSVWVLAVFFSGKSYGAIYDYTQQFPFDKVMFTIAAIAIISAAVLWIFSGKLQRLVEPNAADKKEYEKLHKTEKTEDIEKTENTVDKENIKTEETITFESDDENN</sequence>
<feature type="transmembrane region" description="Helical" evidence="8">
    <location>
        <begin position="12"/>
        <end position="34"/>
    </location>
</feature>
<dbReference type="EMBL" id="UFTA01000002">
    <property type="protein sequence ID" value="SUU91778.1"/>
    <property type="molecule type" value="Genomic_DNA"/>
</dbReference>
<dbReference type="OrthoDB" id="9772725at2"/>
<feature type="transmembrane region" description="Helical" evidence="8">
    <location>
        <begin position="82"/>
        <end position="101"/>
    </location>
</feature>
<dbReference type="InterPro" id="IPR036259">
    <property type="entry name" value="MFS_trans_sf"/>
</dbReference>
<evidence type="ECO:0000313" key="9">
    <source>
        <dbReference type="EMBL" id="SUU91778.1"/>
    </source>
</evidence>
<evidence type="ECO:0000256" key="6">
    <source>
        <dbReference type="ARBA" id="ARBA00023136"/>
    </source>
</evidence>
<evidence type="ECO:0000256" key="2">
    <source>
        <dbReference type="ARBA" id="ARBA00022448"/>
    </source>
</evidence>
<dbReference type="PANTHER" id="PTHR23517:SF15">
    <property type="entry name" value="PROTON-DEPENDENT OLIGOPEPTIDE FAMILY TRANSPORT PROTEIN"/>
    <property type="match status" value="1"/>
</dbReference>
<evidence type="ECO:0000256" key="1">
    <source>
        <dbReference type="ARBA" id="ARBA00004651"/>
    </source>
</evidence>
<accession>A0A380WS31</accession>
<feature type="compositionally biased region" description="Basic and acidic residues" evidence="7">
    <location>
        <begin position="455"/>
        <end position="476"/>
    </location>
</feature>
<comment type="subcellular location">
    <subcellularLocation>
        <location evidence="1">Cell membrane</location>
        <topology evidence="1">Multi-pass membrane protein</topology>
    </subcellularLocation>
</comment>
<evidence type="ECO:0000256" key="5">
    <source>
        <dbReference type="ARBA" id="ARBA00022989"/>
    </source>
</evidence>
<dbReference type="InterPro" id="IPR011701">
    <property type="entry name" value="MFS"/>
</dbReference>
<dbReference type="Pfam" id="PF07690">
    <property type="entry name" value="MFS_1"/>
    <property type="match status" value="1"/>
</dbReference>
<dbReference type="GO" id="GO:1904680">
    <property type="term" value="F:peptide transmembrane transporter activity"/>
    <property type="evidence" value="ECO:0007669"/>
    <property type="project" value="InterPro"/>
</dbReference>
<dbReference type="InterPro" id="IPR050171">
    <property type="entry name" value="MFS_Transporters"/>
</dbReference>
<name>A0A380WS31_9FIRM</name>
<feature type="transmembrane region" description="Helical" evidence="8">
    <location>
        <begin position="374"/>
        <end position="392"/>
    </location>
</feature>
<evidence type="ECO:0000256" key="7">
    <source>
        <dbReference type="SAM" id="MobiDB-lite"/>
    </source>
</evidence>
<feature type="transmembrane region" description="Helical" evidence="8">
    <location>
        <begin position="412"/>
        <end position="430"/>
    </location>
</feature>